<evidence type="ECO:0000313" key="1">
    <source>
        <dbReference type="EMBL" id="KAF2093278.1"/>
    </source>
</evidence>
<dbReference type="Proteomes" id="UP000799772">
    <property type="component" value="Unassembled WGS sequence"/>
</dbReference>
<gene>
    <name evidence="1" type="ORF">NA57DRAFT_81612</name>
</gene>
<reference evidence="1" key="1">
    <citation type="journal article" date="2020" name="Stud. Mycol.">
        <title>101 Dothideomycetes genomes: a test case for predicting lifestyles and emergence of pathogens.</title>
        <authorList>
            <person name="Haridas S."/>
            <person name="Albert R."/>
            <person name="Binder M."/>
            <person name="Bloem J."/>
            <person name="Labutti K."/>
            <person name="Salamov A."/>
            <person name="Andreopoulos B."/>
            <person name="Baker S."/>
            <person name="Barry K."/>
            <person name="Bills G."/>
            <person name="Bluhm B."/>
            <person name="Cannon C."/>
            <person name="Castanera R."/>
            <person name="Culley D."/>
            <person name="Daum C."/>
            <person name="Ezra D."/>
            <person name="Gonzalez J."/>
            <person name="Henrissat B."/>
            <person name="Kuo A."/>
            <person name="Liang C."/>
            <person name="Lipzen A."/>
            <person name="Lutzoni F."/>
            <person name="Magnuson J."/>
            <person name="Mondo S."/>
            <person name="Nolan M."/>
            <person name="Ohm R."/>
            <person name="Pangilinan J."/>
            <person name="Park H.-J."/>
            <person name="Ramirez L."/>
            <person name="Alfaro M."/>
            <person name="Sun H."/>
            <person name="Tritt A."/>
            <person name="Yoshinaga Y."/>
            <person name="Zwiers L.-H."/>
            <person name="Turgeon B."/>
            <person name="Goodwin S."/>
            <person name="Spatafora J."/>
            <person name="Crous P."/>
            <person name="Grigoriev I."/>
        </authorList>
    </citation>
    <scope>NUCLEOTIDE SEQUENCE</scope>
    <source>
        <strain evidence="1">CBS 133067</strain>
    </source>
</reference>
<dbReference type="AlphaFoldDB" id="A0A9P4I5F5"/>
<protein>
    <submittedName>
        <fullName evidence="1">Uncharacterized protein</fullName>
    </submittedName>
</protein>
<evidence type="ECO:0000313" key="2">
    <source>
        <dbReference type="Proteomes" id="UP000799772"/>
    </source>
</evidence>
<comment type="caution">
    <text evidence="1">The sequence shown here is derived from an EMBL/GenBank/DDBJ whole genome shotgun (WGS) entry which is preliminary data.</text>
</comment>
<proteinExistence type="predicted"/>
<dbReference type="EMBL" id="ML978139">
    <property type="protein sequence ID" value="KAF2093278.1"/>
    <property type="molecule type" value="Genomic_DNA"/>
</dbReference>
<organism evidence="1 2">
    <name type="scientific">Rhizodiscina lignyota</name>
    <dbReference type="NCBI Taxonomy" id="1504668"/>
    <lineage>
        <taxon>Eukaryota</taxon>
        <taxon>Fungi</taxon>
        <taxon>Dikarya</taxon>
        <taxon>Ascomycota</taxon>
        <taxon>Pezizomycotina</taxon>
        <taxon>Dothideomycetes</taxon>
        <taxon>Pleosporomycetidae</taxon>
        <taxon>Aulographales</taxon>
        <taxon>Rhizodiscinaceae</taxon>
        <taxon>Rhizodiscina</taxon>
    </lineage>
</organism>
<sequence length="309" mass="32542">MSLPRSLTLSLLSASSMNGEYSPFPITAHPLQDLERRQDTSGSTSCDPLFNIVTACTSATPGFLDLPGASAILCYCYSSTTFAPDPYDNALWTCLEYLKTADPAAYSTIAPDGPVRAPCRSHDLPKTRNPSSNPSAVASGIDESSACSPWFSIYTSCAAEDPVDFKTGLNGALAPFSKQAGCLCYTTHASSTVFAPTHYDNLWADCMSWYKTNSPDYYSVSIIGTATTGSAIYSPCAAIGEVSNPASTQSSPISTSSEVRITTTSATKRPDVTALTTTVVPTPNGAIQNVANSLLAYSCGILSALVYIM</sequence>
<keyword evidence="2" id="KW-1185">Reference proteome</keyword>
<accession>A0A9P4I5F5</accession>
<name>A0A9P4I5F5_9PEZI</name>
<dbReference type="OrthoDB" id="4153189at2759"/>